<dbReference type="RefSeq" id="WP_209529770.1">
    <property type="nucleotide sequence ID" value="NZ_JAEEGA010000010.1"/>
</dbReference>
<reference evidence="2" key="1">
    <citation type="submission" date="2020-12" db="EMBL/GenBank/DDBJ databases">
        <title>Vagococcus allomyrinae sp. nov. and Enterococcus lavae sp. nov., isolated from the larvae of Allomyrina dichotoma.</title>
        <authorList>
            <person name="Lee S.D."/>
        </authorList>
    </citation>
    <scope>NUCLEOTIDE SEQUENCE</scope>
    <source>
        <strain evidence="2">BWB3-3</strain>
    </source>
</reference>
<proteinExistence type="predicted"/>
<gene>
    <name evidence="2" type="ORF">I6N95_15975</name>
</gene>
<evidence type="ECO:0000313" key="2">
    <source>
        <dbReference type="EMBL" id="MBP1042517.1"/>
    </source>
</evidence>
<protein>
    <submittedName>
        <fullName evidence="2">Uncharacterized protein</fullName>
    </submittedName>
</protein>
<keyword evidence="3" id="KW-1185">Reference proteome</keyword>
<keyword evidence="1" id="KW-1133">Transmembrane helix</keyword>
<comment type="caution">
    <text evidence="2">The sequence shown here is derived from an EMBL/GenBank/DDBJ whole genome shotgun (WGS) entry which is preliminary data.</text>
</comment>
<keyword evidence="1" id="KW-0472">Membrane</keyword>
<dbReference type="AlphaFoldDB" id="A0A940P6W9"/>
<dbReference type="Proteomes" id="UP000674938">
    <property type="component" value="Unassembled WGS sequence"/>
</dbReference>
<feature type="transmembrane region" description="Helical" evidence="1">
    <location>
        <begin position="6"/>
        <end position="24"/>
    </location>
</feature>
<evidence type="ECO:0000313" key="3">
    <source>
        <dbReference type="Proteomes" id="UP000674938"/>
    </source>
</evidence>
<evidence type="ECO:0000256" key="1">
    <source>
        <dbReference type="SAM" id="Phobius"/>
    </source>
</evidence>
<accession>A0A940P6W9</accession>
<organism evidence="2 3">
    <name type="scientific">Vagococcus allomyrinae</name>
    <dbReference type="NCBI Taxonomy" id="2794353"/>
    <lineage>
        <taxon>Bacteria</taxon>
        <taxon>Bacillati</taxon>
        <taxon>Bacillota</taxon>
        <taxon>Bacilli</taxon>
        <taxon>Lactobacillales</taxon>
        <taxon>Enterococcaceae</taxon>
        <taxon>Vagococcus</taxon>
    </lineage>
</organism>
<keyword evidence="1" id="KW-0812">Transmembrane</keyword>
<sequence>MLNKQGIARPIIFLLIFILTLSFMRDSANQLKIISQGAGIIDLTLLDSLDTISQNIANLGYEGRRY</sequence>
<dbReference type="EMBL" id="JAEEGA010000010">
    <property type="protein sequence ID" value="MBP1042517.1"/>
    <property type="molecule type" value="Genomic_DNA"/>
</dbReference>
<name>A0A940P6W9_9ENTE</name>